<dbReference type="AlphaFoldDB" id="A0AB34FFH4"/>
<dbReference type="SMART" id="SM00248">
    <property type="entry name" value="ANK"/>
    <property type="match status" value="2"/>
</dbReference>
<dbReference type="EMBL" id="JAQHRD010000011">
    <property type="protein sequence ID" value="KAJ6437566.1"/>
    <property type="molecule type" value="Genomic_DNA"/>
</dbReference>
<dbReference type="Proteomes" id="UP001163105">
    <property type="component" value="Unassembled WGS sequence"/>
</dbReference>
<dbReference type="InterPro" id="IPR035994">
    <property type="entry name" value="Nucleoside_phosphorylase_sf"/>
</dbReference>
<dbReference type="GO" id="GO:0009116">
    <property type="term" value="P:nucleoside metabolic process"/>
    <property type="evidence" value="ECO:0007669"/>
    <property type="project" value="InterPro"/>
</dbReference>
<evidence type="ECO:0000259" key="2">
    <source>
        <dbReference type="Pfam" id="PF22939"/>
    </source>
</evidence>
<dbReference type="Pfam" id="PF22939">
    <property type="entry name" value="WHD_GPIID"/>
    <property type="match status" value="1"/>
</dbReference>
<dbReference type="GO" id="GO:0003824">
    <property type="term" value="F:catalytic activity"/>
    <property type="evidence" value="ECO:0007669"/>
    <property type="project" value="InterPro"/>
</dbReference>
<accession>A0AB34FFH4</accession>
<keyword evidence="4" id="KW-1185">Reference proteome</keyword>
<dbReference type="InterPro" id="IPR002110">
    <property type="entry name" value="Ankyrin_rpt"/>
</dbReference>
<dbReference type="Gene3D" id="1.25.40.20">
    <property type="entry name" value="Ankyrin repeat-containing domain"/>
    <property type="match status" value="1"/>
</dbReference>
<name>A0AB34FFH4_9HYPO</name>
<dbReference type="InterPro" id="IPR054471">
    <property type="entry name" value="GPIID_WHD"/>
</dbReference>
<feature type="repeat" description="ANK" evidence="1">
    <location>
        <begin position="475"/>
        <end position="507"/>
    </location>
</feature>
<comment type="caution">
    <text evidence="3">The sequence shown here is derived from an EMBL/GenBank/DDBJ whole genome shotgun (WGS) entry which is preliminary data.</text>
</comment>
<sequence length="555" mass="62270">MPDPNDYTVGWICALHVEYVAAQEFLDEEHEAPNFVAPNDTNDYTLGAIGKHKVVIAVLPDGNEASQEPVNIIGSLAAQLSFAIPSILDDLRPIFAEAKRESSIVIMIDAINESTQWKEIIRSLLTFSEQLKDIHILVSTTEDVASLNELCPEAKIVDMKPATVQHDIAAYVHQYLENDETLKIINSDVKADIKSIVVNSALGSFRWVQLSLENLSIQRTKSSIYQALRALPGSLQDIYATILDRISLADQKLVREALSWLSFAKRPLTLRELNEAVVFEESYTAIDEYNLLISSRILPRISQGLIELDNDQVYLAHSSIKEFLTSDWIRDSKVRYFGLDSETAHKDIMRKCISYLCLDYFRCGYATSDSLVSDCLVKARPLLEYAAYFWAVHGTSYNMDDADRRLINRLFQTERLPQKGNFGFWVQILIPDADPEDLAVTQPLYYAASFGLVPVVKAILDSVPDLEIDSPGGRHGSTPLFVACWRRQYDVVKLLLKAGANSYVVDPSSGHTVYSFAMQYDHHLEALLAEYAPHNSLKGHGLGILRRSKVVLVDP</sequence>
<gene>
    <name evidence="3" type="ORF">O9K51_09772</name>
</gene>
<evidence type="ECO:0000313" key="3">
    <source>
        <dbReference type="EMBL" id="KAJ6437566.1"/>
    </source>
</evidence>
<dbReference type="PANTHER" id="PTHR10039">
    <property type="entry name" value="AMELOGENIN"/>
    <property type="match status" value="1"/>
</dbReference>
<dbReference type="PANTHER" id="PTHR10039:SF16">
    <property type="entry name" value="GPI INOSITOL-DEACYLASE"/>
    <property type="match status" value="1"/>
</dbReference>
<reference evidence="3" key="1">
    <citation type="submission" date="2023-01" db="EMBL/GenBank/DDBJ databases">
        <title>The growth and conidiation of Purpureocillium lavendulum are regulated by nitrogen source and histone H3K14 acetylation.</title>
        <authorList>
            <person name="Tang P."/>
            <person name="Han J."/>
            <person name="Zhang C."/>
            <person name="Tang P."/>
            <person name="Qi F."/>
            <person name="Zhang K."/>
            <person name="Liang L."/>
        </authorList>
    </citation>
    <scope>NUCLEOTIDE SEQUENCE</scope>
    <source>
        <strain evidence="3">YMF1.00683</strain>
    </source>
</reference>
<dbReference type="Pfam" id="PF12796">
    <property type="entry name" value="Ank_2"/>
    <property type="match status" value="1"/>
</dbReference>
<evidence type="ECO:0000313" key="4">
    <source>
        <dbReference type="Proteomes" id="UP001163105"/>
    </source>
</evidence>
<keyword evidence="1" id="KW-0040">ANK repeat</keyword>
<protein>
    <submittedName>
        <fullName evidence="3">Ankyrin repeat-containing domain protein</fullName>
    </submittedName>
</protein>
<dbReference type="PROSITE" id="PS50297">
    <property type="entry name" value="ANK_REP_REGION"/>
    <property type="match status" value="1"/>
</dbReference>
<dbReference type="InterPro" id="IPR036770">
    <property type="entry name" value="Ankyrin_rpt-contain_sf"/>
</dbReference>
<organism evidence="3 4">
    <name type="scientific">Purpureocillium lavendulum</name>
    <dbReference type="NCBI Taxonomy" id="1247861"/>
    <lineage>
        <taxon>Eukaryota</taxon>
        <taxon>Fungi</taxon>
        <taxon>Dikarya</taxon>
        <taxon>Ascomycota</taxon>
        <taxon>Pezizomycotina</taxon>
        <taxon>Sordariomycetes</taxon>
        <taxon>Hypocreomycetidae</taxon>
        <taxon>Hypocreales</taxon>
        <taxon>Ophiocordycipitaceae</taxon>
        <taxon>Purpureocillium</taxon>
    </lineage>
</organism>
<dbReference type="PROSITE" id="PS50088">
    <property type="entry name" value="ANK_REPEAT"/>
    <property type="match status" value="1"/>
</dbReference>
<evidence type="ECO:0000256" key="1">
    <source>
        <dbReference type="PROSITE-ProRule" id="PRU00023"/>
    </source>
</evidence>
<dbReference type="Gene3D" id="3.40.50.1580">
    <property type="entry name" value="Nucleoside phosphorylase domain"/>
    <property type="match status" value="1"/>
</dbReference>
<dbReference type="SUPFAM" id="SSF48403">
    <property type="entry name" value="Ankyrin repeat"/>
    <property type="match status" value="1"/>
</dbReference>
<feature type="domain" description="GPI inositol-deacylase winged helix" evidence="2">
    <location>
        <begin position="251"/>
        <end position="331"/>
    </location>
</feature>
<proteinExistence type="predicted"/>